<feature type="coiled-coil region" evidence="1">
    <location>
        <begin position="629"/>
        <end position="723"/>
    </location>
</feature>
<proteinExistence type="predicted"/>
<dbReference type="EMBL" id="CAJVPK010000022">
    <property type="protein sequence ID" value="CAG8434079.1"/>
    <property type="molecule type" value="Genomic_DNA"/>
</dbReference>
<comment type="caution">
    <text evidence="3">The sequence shown here is derived from an EMBL/GenBank/DDBJ whole genome shotgun (WGS) entry which is preliminary data.</text>
</comment>
<dbReference type="Proteomes" id="UP000789706">
    <property type="component" value="Unassembled WGS sequence"/>
</dbReference>
<dbReference type="SUPFAM" id="SSF48371">
    <property type="entry name" value="ARM repeat"/>
    <property type="match status" value="1"/>
</dbReference>
<feature type="transmembrane region" description="Helical" evidence="2">
    <location>
        <begin position="233"/>
        <end position="256"/>
    </location>
</feature>
<dbReference type="GO" id="GO:0033596">
    <property type="term" value="C:TSC1-TSC2 complex"/>
    <property type="evidence" value="ECO:0007669"/>
    <property type="project" value="TreeGrafter"/>
</dbReference>
<dbReference type="Pfam" id="PF04388">
    <property type="entry name" value="Hamartin"/>
    <property type="match status" value="1"/>
</dbReference>
<accession>A0A9N8V1S6</accession>
<evidence type="ECO:0000313" key="3">
    <source>
        <dbReference type="EMBL" id="CAG8434079.1"/>
    </source>
</evidence>
<keyword evidence="2" id="KW-0812">Transmembrane</keyword>
<keyword evidence="1" id="KW-0175">Coiled coil</keyword>
<feature type="coiled-coil region" evidence="1">
    <location>
        <begin position="531"/>
        <end position="604"/>
    </location>
</feature>
<dbReference type="OrthoDB" id="6022054at2759"/>
<dbReference type="PANTHER" id="PTHR15154">
    <property type="entry name" value="HAMARTIN"/>
    <property type="match status" value="1"/>
</dbReference>
<protein>
    <submittedName>
        <fullName evidence="3">5283_t:CDS:1</fullName>
    </submittedName>
</protein>
<dbReference type="GO" id="GO:0051726">
    <property type="term" value="P:regulation of cell cycle"/>
    <property type="evidence" value="ECO:0007669"/>
    <property type="project" value="TreeGrafter"/>
</dbReference>
<evidence type="ECO:0000256" key="1">
    <source>
        <dbReference type="SAM" id="Coils"/>
    </source>
</evidence>
<keyword evidence="2" id="KW-1133">Transmembrane helix</keyword>
<reference evidence="3" key="1">
    <citation type="submission" date="2021-06" db="EMBL/GenBank/DDBJ databases">
        <authorList>
            <person name="Kallberg Y."/>
            <person name="Tangrot J."/>
            <person name="Rosling A."/>
        </authorList>
    </citation>
    <scope>NUCLEOTIDE SEQUENCE</scope>
    <source>
        <strain evidence="3">AZ414A</strain>
    </source>
</reference>
<dbReference type="InterPro" id="IPR016024">
    <property type="entry name" value="ARM-type_fold"/>
</dbReference>
<keyword evidence="4" id="KW-1185">Reference proteome</keyword>
<name>A0A9N8V1S6_9GLOM</name>
<dbReference type="PANTHER" id="PTHR15154:SF2">
    <property type="entry name" value="HAMARTIN"/>
    <property type="match status" value="1"/>
</dbReference>
<organism evidence="3 4">
    <name type="scientific">Diversispora eburnea</name>
    <dbReference type="NCBI Taxonomy" id="1213867"/>
    <lineage>
        <taxon>Eukaryota</taxon>
        <taxon>Fungi</taxon>
        <taxon>Fungi incertae sedis</taxon>
        <taxon>Mucoromycota</taxon>
        <taxon>Glomeromycotina</taxon>
        <taxon>Glomeromycetes</taxon>
        <taxon>Diversisporales</taxon>
        <taxon>Diversisporaceae</taxon>
        <taxon>Diversispora</taxon>
    </lineage>
</organism>
<dbReference type="AlphaFoldDB" id="A0A9N8V1S6"/>
<gene>
    <name evidence="3" type="ORF">DEBURN_LOCUS638</name>
</gene>
<evidence type="ECO:0000256" key="2">
    <source>
        <dbReference type="SAM" id="Phobius"/>
    </source>
</evidence>
<dbReference type="GO" id="GO:0032007">
    <property type="term" value="P:negative regulation of TOR signaling"/>
    <property type="evidence" value="ECO:0007669"/>
    <property type="project" value="TreeGrafter"/>
</dbReference>
<dbReference type="InterPro" id="IPR007483">
    <property type="entry name" value="Hamartin"/>
</dbReference>
<sequence>MSNLKDLLKEVNNAVISSSPQSVIDLIEDFKGTTMDREKTEKVSAGLLNIFKSVRDHSQKLDTYFKCFRALIPILGPDIIISELWDPVLVPILHSPFQPKYIVEEVKGITRDILTNETERVITFRKRILEIYLKESSMVGKAAGQDQGEIGEQIHAFWYRNLNNILRSFGGVKTKDFFDLLNSYFIQKQYRLQVLSLLTEFIRSQNLYIHQILETPLLDSLFKSLQRDTSTTIISLSLTALIMLLPHICISVVPYLPRLYTVFIRILLWDKHNFGSINSEGDDYELIDDVTMFPEVPQVHDLPKINITNDEDSWDQCGSDPTTWFKERNFPSFYEGIGDAVIRSRSMPLLRRHTLHPNLILSDSQKELSDTSRWMKVESADVVAECVELKELEDTTTEKVRRVSQSISMQEIVDVHKALKSGVDIVVGDDPWASKIISYSNVPSSLLHPPPSLPLPSLPQESPLPQKTQKPLLLQQASISFLQREIMLLRNELNFELYLKQQYLQHIGRLHRDHILDSRVEAEHQNLYITYRNLRVQLDKTKEAFNRQKDETASIKKKHIKWEDELKVKLRKYRNEANERKSEIDKLEQELREAKLTINIQAKQIEESNAKNFKLESEIKVHEPQIQKLNEYKNQINQLTKQLVIWESDSRKFQEQKLLMETLVGQWHKMEFKLESSEVEIKSLKSLVRDKRDNAFKKLEIQYEKVTKRNEELEWRNMELLARVESR</sequence>
<keyword evidence="2" id="KW-0472">Membrane</keyword>
<evidence type="ECO:0000313" key="4">
    <source>
        <dbReference type="Proteomes" id="UP000789706"/>
    </source>
</evidence>